<evidence type="ECO:0000313" key="2">
    <source>
        <dbReference type="EnsemblPlants" id="Bo6g076520.1"/>
    </source>
</evidence>
<dbReference type="Gramene" id="Bo6g076520.1">
    <property type="protein sequence ID" value="Bo6g076520.1"/>
    <property type="gene ID" value="Bo6g076520"/>
</dbReference>
<feature type="compositionally biased region" description="Basic and acidic residues" evidence="1">
    <location>
        <begin position="1"/>
        <end position="28"/>
    </location>
</feature>
<evidence type="ECO:0000313" key="3">
    <source>
        <dbReference type="Proteomes" id="UP000032141"/>
    </source>
</evidence>
<dbReference type="AlphaFoldDB" id="A0A0D3CUT5"/>
<dbReference type="HOGENOM" id="CLU_2362667_0_0_1"/>
<keyword evidence="3" id="KW-1185">Reference proteome</keyword>
<reference evidence="2" key="2">
    <citation type="submission" date="2015-03" db="UniProtKB">
        <authorList>
            <consortium name="EnsemblPlants"/>
        </authorList>
    </citation>
    <scope>IDENTIFICATION</scope>
</reference>
<protein>
    <submittedName>
        <fullName evidence="2">Uncharacterized protein</fullName>
    </submittedName>
</protein>
<evidence type="ECO:0000256" key="1">
    <source>
        <dbReference type="SAM" id="MobiDB-lite"/>
    </source>
</evidence>
<proteinExistence type="predicted"/>
<organism evidence="2 3">
    <name type="scientific">Brassica oleracea var. oleracea</name>
    <dbReference type="NCBI Taxonomy" id="109376"/>
    <lineage>
        <taxon>Eukaryota</taxon>
        <taxon>Viridiplantae</taxon>
        <taxon>Streptophyta</taxon>
        <taxon>Embryophyta</taxon>
        <taxon>Tracheophyta</taxon>
        <taxon>Spermatophyta</taxon>
        <taxon>Magnoliopsida</taxon>
        <taxon>eudicotyledons</taxon>
        <taxon>Gunneridae</taxon>
        <taxon>Pentapetalae</taxon>
        <taxon>rosids</taxon>
        <taxon>malvids</taxon>
        <taxon>Brassicales</taxon>
        <taxon>Brassicaceae</taxon>
        <taxon>Brassiceae</taxon>
        <taxon>Brassica</taxon>
    </lineage>
</organism>
<dbReference type="EnsemblPlants" id="Bo6g076520.1">
    <property type="protein sequence ID" value="Bo6g076520.1"/>
    <property type="gene ID" value="Bo6g076520"/>
</dbReference>
<name>A0A0D3CUT5_BRAOL</name>
<sequence>MAKGSHRDASSHESCNEMREHRWKDEKGLSMVSQRRGKQHQRRLNSDPTQGDAIPNLSRNLRKKKRKSATITLASIEMKQELCPRRGGNAPSVSND</sequence>
<accession>A0A0D3CUT5</accession>
<feature type="region of interest" description="Disordered" evidence="1">
    <location>
        <begin position="1"/>
        <end position="68"/>
    </location>
</feature>
<reference evidence="2 3" key="1">
    <citation type="journal article" date="2014" name="Genome Biol.">
        <title>Transcriptome and methylome profiling reveals relics of genome dominance in the mesopolyploid Brassica oleracea.</title>
        <authorList>
            <person name="Parkin I.A."/>
            <person name="Koh C."/>
            <person name="Tang H."/>
            <person name="Robinson S.J."/>
            <person name="Kagale S."/>
            <person name="Clarke W.E."/>
            <person name="Town C.D."/>
            <person name="Nixon J."/>
            <person name="Krishnakumar V."/>
            <person name="Bidwell S.L."/>
            <person name="Denoeud F."/>
            <person name="Belcram H."/>
            <person name="Links M.G."/>
            <person name="Just J."/>
            <person name="Clarke C."/>
            <person name="Bender T."/>
            <person name="Huebert T."/>
            <person name="Mason A.S."/>
            <person name="Pires J.C."/>
            <person name="Barker G."/>
            <person name="Moore J."/>
            <person name="Walley P.G."/>
            <person name="Manoli S."/>
            <person name="Batley J."/>
            <person name="Edwards D."/>
            <person name="Nelson M.N."/>
            <person name="Wang X."/>
            <person name="Paterson A.H."/>
            <person name="King G."/>
            <person name="Bancroft I."/>
            <person name="Chalhoub B."/>
            <person name="Sharpe A.G."/>
        </authorList>
    </citation>
    <scope>NUCLEOTIDE SEQUENCE</scope>
    <source>
        <strain evidence="2 3">cv. TO1000</strain>
    </source>
</reference>
<dbReference type="Proteomes" id="UP000032141">
    <property type="component" value="Chromosome C6"/>
</dbReference>